<dbReference type="GO" id="GO:0003755">
    <property type="term" value="F:peptidyl-prolyl cis-trans isomerase activity"/>
    <property type="evidence" value="ECO:0007669"/>
    <property type="project" value="UniProtKB-UniRule"/>
</dbReference>
<dbReference type="Proteomes" id="UP000623678">
    <property type="component" value="Unassembled WGS sequence"/>
</dbReference>
<evidence type="ECO:0000256" key="6">
    <source>
        <dbReference type="SAM" id="MobiDB-lite"/>
    </source>
</evidence>
<dbReference type="InterPro" id="IPR002130">
    <property type="entry name" value="Cyclophilin-type_PPIase_dom"/>
</dbReference>
<dbReference type="AlphaFoldDB" id="A0A926IIY7"/>
<dbReference type="PIRSF" id="PIRSF001467">
    <property type="entry name" value="Peptidylpro_ismrse"/>
    <property type="match status" value="1"/>
</dbReference>
<evidence type="ECO:0000256" key="4">
    <source>
        <dbReference type="ARBA" id="ARBA00023235"/>
    </source>
</evidence>
<dbReference type="GO" id="GO:0006457">
    <property type="term" value="P:protein folding"/>
    <property type="evidence" value="ECO:0007669"/>
    <property type="project" value="InterPro"/>
</dbReference>
<feature type="region of interest" description="Disordered" evidence="6">
    <location>
        <begin position="184"/>
        <end position="211"/>
    </location>
</feature>
<keyword evidence="3 5" id="KW-0697">Rotamase</keyword>
<dbReference type="CDD" id="cd00317">
    <property type="entry name" value="cyclophilin"/>
    <property type="match status" value="1"/>
</dbReference>
<dbReference type="PROSITE" id="PS50072">
    <property type="entry name" value="CSA_PPIASE_2"/>
    <property type="match status" value="1"/>
</dbReference>
<protein>
    <recommendedName>
        <fullName evidence="5">Peptidyl-prolyl cis-trans isomerase</fullName>
        <shortName evidence="5">PPIase</shortName>
        <ecNumber evidence="5">5.2.1.8</ecNumber>
    </recommendedName>
</protein>
<evidence type="ECO:0000256" key="5">
    <source>
        <dbReference type="RuleBase" id="RU363019"/>
    </source>
</evidence>
<name>A0A926IIY7_9FIRM</name>
<keyword evidence="9" id="KW-1185">Reference proteome</keyword>
<evidence type="ECO:0000256" key="2">
    <source>
        <dbReference type="ARBA" id="ARBA00007365"/>
    </source>
</evidence>
<comment type="function">
    <text evidence="1 5">PPIases accelerate the folding of proteins. It catalyzes the cis-trans isomerization of proline imidic peptide bonds in oligopeptides.</text>
</comment>
<dbReference type="EMBL" id="JACRTD010000008">
    <property type="protein sequence ID" value="MBC8586153.1"/>
    <property type="molecule type" value="Genomic_DNA"/>
</dbReference>
<dbReference type="PANTHER" id="PTHR45625">
    <property type="entry name" value="PEPTIDYL-PROLYL CIS-TRANS ISOMERASE-RELATED"/>
    <property type="match status" value="1"/>
</dbReference>
<comment type="caution">
    <text evidence="8">The sequence shown here is derived from an EMBL/GenBank/DDBJ whole genome shotgun (WGS) entry which is preliminary data.</text>
</comment>
<sequence length="211" mass="23375">MEEMYQGNGDMNDVIVTMETSEGTIKLRLFPDEAPKAVENFVGLAEKGYYEGVTFHRIIDGFMIQGGDPTGTGTGGESIWGEEFENEFSENLFYFRGCIAMANHGLNTNGSQFFIVQGDSYNPMLQAQPELRDKMLEGGWPEAALDLYEKYGGYWSLDTGAYTKFGYVIEGLDVVDKIASYDSGEVDEQGSPTGKPSKEIVIEKVTVEKTE</sequence>
<evidence type="ECO:0000259" key="7">
    <source>
        <dbReference type="PROSITE" id="PS50072"/>
    </source>
</evidence>
<comment type="catalytic activity">
    <reaction evidence="5">
        <text>[protein]-peptidylproline (omega=180) = [protein]-peptidylproline (omega=0)</text>
        <dbReference type="Rhea" id="RHEA:16237"/>
        <dbReference type="Rhea" id="RHEA-COMP:10747"/>
        <dbReference type="Rhea" id="RHEA-COMP:10748"/>
        <dbReference type="ChEBI" id="CHEBI:83833"/>
        <dbReference type="ChEBI" id="CHEBI:83834"/>
        <dbReference type="EC" id="5.2.1.8"/>
    </reaction>
</comment>
<evidence type="ECO:0000256" key="3">
    <source>
        <dbReference type="ARBA" id="ARBA00023110"/>
    </source>
</evidence>
<dbReference type="InterPro" id="IPR020892">
    <property type="entry name" value="Cyclophilin-type_PPIase_CS"/>
</dbReference>
<dbReference type="EC" id="5.2.1.8" evidence="5"/>
<accession>A0A926IIY7</accession>
<evidence type="ECO:0000313" key="8">
    <source>
        <dbReference type="EMBL" id="MBC8586153.1"/>
    </source>
</evidence>
<keyword evidence="4 5" id="KW-0413">Isomerase</keyword>
<evidence type="ECO:0000313" key="9">
    <source>
        <dbReference type="Proteomes" id="UP000623678"/>
    </source>
</evidence>
<dbReference type="PANTHER" id="PTHR45625:SF4">
    <property type="entry name" value="PEPTIDYLPROLYL ISOMERASE DOMAIN AND WD REPEAT-CONTAINING PROTEIN 1"/>
    <property type="match status" value="1"/>
</dbReference>
<feature type="compositionally biased region" description="Basic and acidic residues" evidence="6">
    <location>
        <begin position="196"/>
        <end position="211"/>
    </location>
</feature>
<dbReference type="PRINTS" id="PR00153">
    <property type="entry name" value="CSAPPISMRASE"/>
</dbReference>
<dbReference type="Gene3D" id="2.40.100.10">
    <property type="entry name" value="Cyclophilin-like"/>
    <property type="match status" value="1"/>
</dbReference>
<comment type="similarity">
    <text evidence="2 5">Belongs to the cyclophilin-type PPIase family.</text>
</comment>
<proteinExistence type="inferred from homology"/>
<dbReference type="InterPro" id="IPR044666">
    <property type="entry name" value="Cyclophilin_A-like"/>
</dbReference>
<feature type="domain" description="PPIase cyclophilin-type" evidence="7">
    <location>
        <begin position="15"/>
        <end position="207"/>
    </location>
</feature>
<reference evidence="8" key="1">
    <citation type="submission" date="2020-08" db="EMBL/GenBank/DDBJ databases">
        <title>Genome public.</title>
        <authorList>
            <person name="Liu C."/>
            <person name="Sun Q."/>
        </authorList>
    </citation>
    <scope>NUCLEOTIDE SEQUENCE</scope>
    <source>
        <strain evidence="8">NSJ-64</strain>
    </source>
</reference>
<organism evidence="8 9">
    <name type="scientific">Youxingia wuxianensis</name>
    <dbReference type="NCBI Taxonomy" id="2763678"/>
    <lineage>
        <taxon>Bacteria</taxon>
        <taxon>Bacillati</taxon>
        <taxon>Bacillota</taxon>
        <taxon>Clostridia</taxon>
        <taxon>Eubacteriales</taxon>
        <taxon>Oscillospiraceae</taxon>
        <taxon>Youxingia</taxon>
    </lineage>
</organism>
<dbReference type="InterPro" id="IPR024936">
    <property type="entry name" value="Cyclophilin-type_PPIase"/>
</dbReference>
<dbReference type="SUPFAM" id="SSF50891">
    <property type="entry name" value="Cyclophilin-like"/>
    <property type="match status" value="1"/>
</dbReference>
<gene>
    <name evidence="8" type="ORF">H8705_11225</name>
</gene>
<evidence type="ECO:0000256" key="1">
    <source>
        <dbReference type="ARBA" id="ARBA00002388"/>
    </source>
</evidence>
<dbReference type="Pfam" id="PF00160">
    <property type="entry name" value="Pro_isomerase"/>
    <property type="match status" value="1"/>
</dbReference>
<dbReference type="PROSITE" id="PS00170">
    <property type="entry name" value="CSA_PPIASE_1"/>
    <property type="match status" value="1"/>
</dbReference>
<dbReference type="InterPro" id="IPR029000">
    <property type="entry name" value="Cyclophilin-like_dom_sf"/>
</dbReference>